<dbReference type="InterPro" id="IPR010998">
    <property type="entry name" value="Integrase_recombinase_N"/>
</dbReference>
<feature type="region of interest" description="Disordered" evidence="5">
    <location>
        <begin position="1"/>
        <end position="20"/>
    </location>
</feature>
<keyword evidence="2" id="KW-0229">DNA integration</keyword>
<dbReference type="InterPro" id="IPR011010">
    <property type="entry name" value="DNA_brk_join_enz"/>
</dbReference>
<dbReference type="InterPro" id="IPR050808">
    <property type="entry name" value="Phage_Integrase"/>
</dbReference>
<dbReference type="PROSITE" id="PS51898">
    <property type="entry name" value="TYR_RECOMBINASE"/>
    <property type="match status" value="1"/>
</dbReference>
<reference evidence="7 8" key="1">
    <citation type="submission" date="2019-12" db="EMBL/GenBank/DDBJ databases">
        <title>Devosia maris sp. nov., isolated from the deep seawater.</title>
        <authorList>
            <person name="Liu Y."/>
        </authorList>
    </citation>
    <scope>NUCLEOTIDE SEQUENCE [LARGE SCALE GENOMIC DNA]</scope>
    <source>
        <strain evidence="7 8">L53-10-65</strain>
    </source>
</reference>
<dbReference type="InterPro" id="IPR013762">
    <property type="entry name" value="Integrase-like_cat_sf"/>
</dbReference>
<accession>A0A7X3FR45</accession>
<dbReference type="AlphaFoldDB" id="A0A7X3FR45"/>
<dbReference type="Gene3D" id="3.30.160.390">
    <property type="entry name" value="Integrase, DNA-binding domain"/>
    <property type="match status" value="1"/>
</dbReference>
<dbReference type="GO" id="GO:0003677">
    <property type="term" value="F:DNA binding"/>
    <property type="evidence" value="ECO:0007669"/>
    <property type="project" value="UniProtKB-KW"/>
</dbReference>
<keyword evidence="8" id="KW-1185">Reference proteome</keyword>
<dbReference type="Pfam" id="PF00589">
    <property type="entry name" value="Phage_integrase"/>
    <property type="match status" value="1"/>
</dbReference>
<dbReference type="SUPFAM" id="SSF56349">
    <property type="entry name" value="DNA breaking-rejoining enzymes"/>
    <property type="match status" value="1"/>
</dbReference>
<dbReference type="InterPro" id="IPR025166">
    <property type="entry name" value="Integrase_DNA_bind_dom"/>
</dbReference>
<keyword evidence="3" id="KW-0238">DNA-binding</keyword>
<evidence type="ECO:0000256" key="1">
    <source>
        <dbReference type="ARBA" id="ARBA00008857"/>
    </source>
</evidence>
<dbReference type="EMBL" id="WQRF01000002">
    <property type="protein sequence ID" value="MVS99239.1"/>
    <property type="molecule type" value="Genomic_DNA"/>
</dbReference>
<dbReference type="Gene3D" id="1.10.443.10">
    <property type="entry name" value="Intergrase catalytic core"/>
    <property type="match status" value="1"/>
</dbReference>
<evidence type="ECO:0000259" key="6">
    <source>
        <dbReference type="PROSITE" id="PS51898"/>
    </source>
</evidence>
<dbReference type="CDD" id="cd00801">
    <property type="entry name" value="INT_P4_C"/>
    <property type="match status" value="1"/>
</dbReference>
<dbReference type="Pfam" id="PF13356">
    <property type="entry name" value="Arm-DNA-bind_3"/>
    <property type="match status" value="1"/>
</dbReference>
<protein>
    <submittedName>
        <fullName evidence="7">DUF4102 domain-containing protein</fullName>
    </submittedName>
</protein>
<dbReference type="PANTHER" id="PTHR30629:SF2">
    <property type="entry name" value="PROPHAGE INTEGRASE INTS-RELATED"/>
    <property type="match status" value="1"/>
</dbReference>
<dbReference type="PANTHER" id="PTHR30629">
    <property type="entry name" value="PROPHAGE INTEGRASE"/>
    <property type="match status" value="1"/>
</dbReference>
<evidence type="ECO:0000256" key="4">
    <source>
        <dbReference type="ARBA" id="ARBA00023172"/>
    </source>
</evidence>
<feature type="domain" description="Tyr recombinase" evidence="6">
    <location>
        <begin position="218"/>
        <end position="396"/>
    </location>
</feature>
<organism evidence="7 8">
    <name type="scientific">Devosia marina</name>
    <dbReference type="NCBI Taxonomy" id="2683198"/>
    <lineage>
        <taxon>Bacteria</taxon>
        <taxon>Pseudomonadati</taxon>
        <taxon>Pseudomonadota</taxon>
        <taxon>Alphaproteobacteria</taxon>
        <taxon>Hyphomicrobiales</taxon>
        <taxon>Devosiaceae</taxon>
        <taxon>Devosia</taxon>
    </lineage>
</organism>
<proteinExistence type="inferred from homology"/>
<dbReference type="GO" id="GO:0015074">
    <property type="term" value="P:DNA integration"/>
    <property type="evidence" value="ECO:0007669"/>
    <property type="project" value="UniProtKB-KW"/>
</dbReference>
<dbReference type="InterPro" id="IPR038488">
    <property type="entry name" value="Integrase_DNA-bd_sf"/>
</dbReference>
<dbReference type="InterPro" id="IPR002104">
    <property type="entry name" value="Integrase_catalytic"/>
</dbReference>
<dbReference type="Gene3D" id="1.10.150.130">
    <property type="match status" value="1"/>
</dbReference>
<evidence type="ECO:0000256" key="2">
    <source>
        <dbReference type="ARBA" id="ARBA00022908"/>
    </source>
</evidence>
<comment type="caution">
    <text evidence="7">The sequence shown here is derived from an EMBL/GenBank/DDBJ whole genome shotgun (WGS) entry which is preliminary data.</text>
</comment>
<evidence type="ECO:0000313" key="7">
    <source>
        <dbReference type="EMBL" id="MVS99239.1"/>
    </source>
</evidence>
<comment type="similarity">
    <text evidence="1">Belongs to the 'phage' integrase family.</text>
</comment>
<evidence type="ECO:0000256" key="3">
    <source>
        <dbReference type="ARBA" id="ARBA00023125"/>
    </source>
</evidence>
<dbReference type="Pfam" id="PF22022">
    <property type="entry name" value="Phage_int_M"/>
    <property type="match status" value="1"/>
</dbReference>
<sequence>MARSLNKLSEVGVRSAKKVGRHSDGGGLYLNVSASGGKSWVFMWTPPGGKRREMGLGPYPTVTLAKARAMAANYRVDVAEGRDPIAERDQTPEPLFGDAADQYIETIKSEWSNAKHAEQWSHTFKVRCAAIRNLRVSTVSTDHILKVLRQPVTSKYKGEVKSGEFWLVMPETAGRVRNRIERVLDHCRTKGWRSGENPARWKGHLAHLLPKPASLIRGHQPAMPYEDVPAFMAELRSQEGLTARAAEFTILNMSRSNEVLGAEWSEFDLEGKFWTIPKERMKMDKEHTVPLSDRAVEIIRELKGEGTNHRYVFPGQPRTSDGEERPLSNMAMLMLIRRMGYEVTMHGFRSSARDWAGDETPFAREIVEHALAHKVGDDSENAYRRLTALKKRRVLMQAWADYCCSTRPSNVVPIKGGATS</sequence>
<keyword evidence="4" id="KW-0233">DNA recombination</keyword>
<dbReference type="GO" id="GO:0006310">
    <property type="term" value="P:DNA recombination"/>
    <property type="evidence" value="ECO:0007669"/>
    <property type="project" value="UniProtKB-KW"/>
</dbReference>
<dbReference type="Proteomes" id="UP000438106">
    <property type="component" value="Unassembled WGS sequence"/>
</dbReference>
<dbReference type="InterPro" id="IPR053876">
    <property type="entry name" value="Phage_int_M"/>
</dbReference>
<evidence type="ECO:0000256" key="5">
    <source>
        <dbReference type="SAM" id="MobiDB-lite"/>
    </source>
</evidence>
<dbReference type="RefSeq" id="WP_157290111.1">
    <property type="nucleotide sequence ID" value="NZ_WQRF01000002.1"/>
</dbReference>
<name>A0A7X3FR45_9HYPH</name>
<gene>
    <name evidence="7" type="ORF">GO014_09420</name>
</gene>
<evidence type="ECO:0000313" key="8">
    <source>
        <dbReference type="Proteomes" id="UP000438106"/>
    </source>
</evidence>